<dbReference type="Gene3D" id="2.40.50.140">
    <property type="entry name" value="Nucleic acid-binding proteins"/>
    <property type="match status" value="1"/>
</dbReference>
<comment type="subcellular location">
    <subcellularLocation>
        <location evidence="4">Cytoplasm</location>
    </subcellularLocation>
</comment>
<dbReference type="GO" id="GO:0019843">
    <property type="term" value="F:rRNA binding"/>
    <property type="evidence" value="ECO:0007669"/>
    <property type="project" value="UniProtKB-UniRule"/>
</dbReference>
<organism evidence="8 9">
    <name type="scientific">Deinococcus aquiradiocola</name>
    <dbReference type="NCBI Taxonomy" id="393059"/>
    <lineage>
        <taxon>Bacteria</taxon>
        <taxon>Thermotogati</taxon>
        <taxon>Deinococcota</taxon>
        <taxon>Deinococci</taxon>
        <taxon>Deinococcales</taxon>
        <taxon>Deinococcaceae</taxon>
        <taxon>Deinococcus</taxon>
    </lineage>
</organism>
<dbReference type="SUPFAM" id="SSF50249">
    <property type="entry name" value="Nucleic acid-binding proteins"/>
    <property type="match status" value="1"/>
</dbReference>
<gene>
    <name evidence="4 8" type="primary">infA</name>
    <name evidence="8" type="ORF">GCM10008939_36520</name>
</gene>
<proteinExistence type="inferred from homology"/>
<evidence type="ECO:0000256" key="1">
    <source>
        <dbReference type="ARBA" id="ARBA00010939"/>
    </source>
</evidence>
<feature type="domain" description="S1-like" evidence="7">
    <location>
        <begin position="11"/>
        <end position="85"/>
    </location>
</feature>
<keyword evidence="3 4" id="KW-0648">Protein biosynthesis</keyword>
<dbReference type="NCBIfam" id="TIGR00008">
    <property type="entry name" value="infA"/>
    <property type="match status" value="1"/>
</dbReference>
<dbReference type="AlphaFoldDB" id="A0A917PRU2"/>
<dbReference type="InterPro" id="IPR004368">
    <property type="entry name" value="TIF_IF1"/>
</dbReference>
<evidence type="ECO:0000313" key="9">
    <source>
        <dbReference type="Proteomes" id="UP000635726"/>
    </source>
</evidence>
<keyword evidence="4" id="KW-0699">rRNA-binding</keyword>
<evidence type="ECO:0000256" key="2">
    <source>
        <dbReference type="ARBA" id="ARBA00022540"/>
    </source>
</evidence>
<dbReference type="CDD" id="cd04451">
    <property type="entry name" value="S1_IF1"/>
    <property type="match status" value="1"/>
</dbReference>
<dbReference type="InterPro" id="IPR006196">
    <property type="entry name" value="RNA-binding_domain_S1_IF1"/>
</dbReference>
<dbReference type="InterPro" id="IPR012340">
    <property type="entry name" value="NA-bd_OB-fold"/>
</dbReference>
<reference evidence="8" key="1">
    <citation type="journal article" date="2014" name="Int. J. Syst. Evol. Microbiol.">
        <title>Complete genome sequence of Corynebacterium casei LMG S-19264T (=DSM 44701T), isolated from a smear-ripened cheese.</title>
        <authorList>
            <consortium name="US DOE Joint Genome Institute (JGI-PGF)"/>
            <person name="Walter F."/>
            <person name="Albersmeier A."/>
            <person name="Kalinowski J."/>
            <person name="Ruckert C."/>
        </authorList>
    </citation>
    <scope>NUCLEOTIDE SEQUENCE</scope>
    <source>
        <strain evidence="8">JCM 14371</strain>
    </source>
</reference>
<comment type="function">
    <text evidence="4">One of the essential components for the initiation of protein synthesis. Stabilizes the binding of IF-2 and IF-3 on the 30S subunit to which N-formylmethionyl-tRNA(fMet) subsequently binds. Helps modulate mRNA selection, yielding the 30S pre-initiation complex (PIC). Upon addition of the 50S ribosomal subunit IF-1, IF-2 and IF-3 are released leaving the mature 70S translation initiation complex.</text>
</comment>
<comment type="similarity">
    <text evidence="1 4">Belongs to the IF-1 family.</text>
</comment>
<feature type="region of interest" description="Disordered" evidence="6">
    <location>
        <begin position="1"/>
        <end position="21"/>
    </location>
</feature>
<evidence type="ECO:0000256" key="3">
    <source>
        <dbReference type="ARBA" id="ARBA00022917"/>
    </source>
</evidence>
<dbReference type="GO" id="GO:0043022">
    <property type="term" value="F:ribosome binding"/>
    <property type="evidence" value="ECO:0007669"/>
    <property type="project" value="UniProtKB-UniRule"/>
</dbReference>
<evidence type="ECO:0000256" key="4">
    <source>
        <dbReference type="HAMAP-Rule" id="MF_00075"/>
    </source>
</evidence>
<evidence type="ECO:0000313" key="8">
    <source>
        <dbReference type="EMBL" id="GGJ89150.1"/>
    </source>
</evidence>
<keyword evidence="9" id="KW-1185">Reference proteome</keyword>
<accession>A0A917PRU2</accession>
<dbReference type="Pfam" id="PF01176">
    <property type="entry name" value="eIF-1a"/>
    <property type="match status" value="1"/>
</dbReference>
<dbReference type="FunFam" id="2.40.50.140:FF:000002">
    <property type="entry name" value="Translation initiation factor IF-1"/>
    <property type="match status" value="1"/>
</dbReference>
<dbReference type="PANTHER" id="PTHR33370">
    <property type="entry name" value="TRANSLATION INITIATION FACTOR IF-1, CHLOROPLASTIC"/>
    <property type="match status" value="1"/>
</dbReference>
<dbReference type="RefSeq" id="WP_268238852.1">
    <property type="nucleotide sequence ID" value="NZ_BMOE01000023.1"/>
</dbReference>
<evidence type="ECO:0000256" key="5">
    <source>
        <dbReference type="NCBIfam" id="TIGR00008"/>
    </source>
</evidence>
<keyword evidence="2 4" id="KW-0396">Initiation factor</keyword>
<dbReference type="PROSITE" id="PS50832">
    <property type="entry name" value="S1_IF1_TYPE"/>
    <property type="match status" value="1"/>
</dbReference>
<keyword evidence="4" id="KW-0963">Cytoplasm</keyword>
<evidence type="ECO:0000256" key="6">
    <source>
        <dbReference type="SAM" id="MobiDB-lite"/>
    </source>
</evidence>
<dbReference type="GO" id="GO:0005829">
    <property type="term" value="C:cytosol"/>
    <property type="evidence" value="ECO:0007669"/>
    <property type="project" value="TreeGrafter"/>
</dbReference>
<dbReference type="PANTHER" id="PTHR33370:SF1">
    <property type="entry name" value="TRANSLATION INITIATION FACTOR IF-1, CHLOROPLASTIC"/>
    <property type="match status" value="1"/>
</dbReference>
<name>A0A917PRU2_9DEIO</name>
<comment type="subunit">
    <text evidence="4">Component of the 30S ribosomal translation pre-initiation complex which assembles on the 30S ribosome in the order IF-2 and IF-3, IF-1 and N-formylmethionyl-tRNA(fMet); mRNA recruitment can occur at any time during PIC assembly.</text>
</comment>
<reference evidence="8" key="2">
    <citation type="submission" date="2020-09" db="EMBL/GenBank/DDBJ databases">
        <authorList>
            <person name="Sun Q."/>
            <person name="Ohkuma M."/>
        </authorList>
    </citation>
    <scope>NUCLEOTIDE SEQUENCE</scope>
    <source>
        <strain evidence="8">JCM 14371</strain>
    </source>
</reference>
<keyword evidence="4" id="KW-0694">RNA-binding</keyword>
<dbReference type="GO" id="GO:0003743">
    <property type="term" value="F:translation initiation factor activity"/>
    <property type="evidence" value="ECO:0007669"/>
    <property type="project" value="UniProtKB-UniRule"/>
</dbReference>
<dbReference type="Proteomes" id="UP000635726">
    <property type="component" value="Unassembled WGS sequence"/>
</dbReference>
<comment type="caution">
    <text evidence="8">The sequence shown here is derived from an EMBL/GenBank/DDBJ whole genome shotgun (WGS) entry which is preliminary data.</text>
</comment>
<dbReference type="EMBL" id="BMOE01000023">
    <property type="protein sequence ID" value="GGJ89150.1"/>
    <property type="molecule type" value="Genomic_DNA"/>
</dbReference>
<sequence length="85" mass="9897">MARRRLPEQREKSKNKESDTVRAEGVITEALPNTTFRVQLDTGHDLLAYISGKMRIHYIRILPGDRVVLEISPYDTTRGRIVYRK</sequence>
<evidence type="ECO:0000259" key="7">
    <source>
        <dbReference type="PROSITE" id="PS50832"/>
    </source>
</evidence>
<protein>
    <recommendedName>
        <fullName evidence="4 5">Translation initiation factor IF-1</fullName>
    </recommendedName>
</protein>
<dbReference type="HAMAP" id="MF_00075">
    <property type="entry name" value="IF_1"/>
    <property type="match status" value="1"/>
</dbReference>